<name>A0AAV7G710_DENCH</name>
<dbReference type="EMBL" id="JAGFBR010000017">
    <property type="protein sequence ID" value="KAH0451459.1"/>
    <property type="molecule type" value="Genomic_DNA"/>
</dbReference>
<comment type="similarity">
    <text evidence="1">Belongs to the aldo/keto reductase family.</text>
</comment>
<evidence type="ECO:0000256" key="2">
    <source>
        <dbReference type="ARBA" id="ARBA00023002"/>
    </source>
</evidence>
<dbReference type="Proteomes" id="UP000775213">
    <property type="component" value="Unassembled WGS sequence"/>
</dbReference>
<keyword evidence="2" id="KW-0560">Oxidoreductase</keyword>
<dbReference type="InterPro" id="IPR020471">
    <property type="entry name" value="AKR"/>
</dbReference>
<evidence type="ECO:0000256" key="1">
    <source>
        <dbReference type="ARBA" id="ARBA00007905"/>
    </source>
</evidence>
<dbReference type="CDD" id="cd19124">
    <property type="entry name" value="AKR_AKR4A_4B"/>
    <property type="match status" value="2"/>
</dbReference>
<sequence length="641" mass="72016">MAKDIPEMTLSSGEKGMPAVGLGTASYPPVPREAMRSAFFEAIAAGYRHFDTASLYQTESPLGNAIAEALRLGLVGSRDELFITTKLWGTDNYAGSVIPSLRESLRELQLDYVDLYLVHWPVSIKPSKVKFPFLAEDVLPMDMKSVWEEMEECQKLGLAKSIGVSNFSCKKLDQILATAKIPPAVNQVEMHPIWQQKKLTNFCKEKGIVVSAYSPLGANGAPWGTLKVMECRELKEIAAAREKSIAQICLRWIYEQGASIIVKTFNKERMKENLDIFDWKLSEEDLYKIEQLPQHKGCRGTEFLNSNGGFKSLEELWDDNEIRMAVIPEIRLSDGVKAMPAVGMGTADVPFAPASTKPAILHAMELGYRHFDTASLYETEQILGEAIIEALSIGLIASRSELFITTKLWCDQAHPDLVVPALRESLRNLQLDYIDLYLIHMPLSSTPGTCRLLINRDDALPLDIKSVWKAMEDCQKLGLTNLIGVSNFSPHMIDKLLVTAEVPPSVNQVEMHPAWQQVKLREYCKDKGIHVTAYSPLGGYNGPLFKNQLMESEVLNGIAKAKGRTFAQICLRWVHEQGVSLVVKSFNKERLKENLQIFDWELNQEECQKIGQIPQRKNFGLKSILSTEGNIRFELSDFEIY</sequence>
<dbReference type="GO" id="GO:0019290">
    <property type="term" value="P:siderophore biosynthetic process"/>
    <property type="evidence" value="ECO:0007669"/>
    <property type="project" value="UniProtKB-ARBA"/>
</dbReference>
<dbReference type="PROSITE" id="PS00798">
    <property type="entry name" value="ALDOKETO_REDUCTASE_1"/>
    <property type="match status" value="2"/>
</dbReference>
<dbReference type="InterPro" id="IPR018170">
    <property type="entry name" value="Aldo/ket_reductase_CS"/>
</dbReference>
<proteinExistence type="inferred from homology"/>
<dbReference type="GO" id="GO:0033707">
    <property type="term" value="F:3''-deamino-3''-oxonicotianamine reductase activity"/>
    <property type="evidence" value="ECO:0007669"/>
    <property type="project" value="UniProtKB-ARBA"/>
</dbReference>
<dbReference type="PRINTS" id="PR00069">
    <property type="entry name" value="ALDKETRDTASE"/>
</dbReference>
<dbReference type="PROSITE" id="PS00062">
    <property type="entry name" value="ALDOKETO_REDUCTASE_2"/>
    <property type="match status" value="1"/>
</dbReference>
<dbReference type="GO" id="GO:1990641">
    <property type="term" value="P:response to iron ion starvation"/>
    <property type="evidence" value="ECO:0007669"/>
    <property type="project" value="UniProtKB-ARBA"/>
</dbReference>
<feature type="domain" description="NADP-dependent oxidoreductase" evidence="3">
    <location>
        <begin position="344"/>
        <end position="612"/>
    </location>
</feature>
<reference evidence="4 5" key="1">
    <citation type="journal article" date="2021" name="Hortic Res">
        <title>Chromosome-scale assembly of the Dendrobium chrysotoxum genome enhances the understanding of orchid evolution.</title>
        <authorList>
            <person name="Zhang Y."/>
            <person name="Zhang G.Q."/>
            <person name="Zhang D."/>
            <person name="Liu X.D."/>
            <person name="Xu X.Y."/>
            <person name="Sun W.H."/>
            <person name="Yu X."/>
            <person name="Zhu X."/>
            <person name="Wang Z.W."/>
            <person name="Zhao X."/>
            <person name="Zhong W.Y."/>
            <person name="Chen H."/>
            <person name="Yin W.L."/>
            <person name="Huang T."/>
            <person name="Niu S.C."/>
            <person name="Liu Z.J."/>
        </authorList>
    </citation>
    <scope>NUCLEOTIDE SEQUENCE [LARGE SCALE GENOMIC DNA]</scope>
    <source>
        <strain evidence="4">Lindl</strain>
    </source>
</reference>
<dbReference type="PROSITE" id="PS00063">
    <property type="entry name" value="ALDOKETO_REDUCTASE_3"/>
    <property type="match status" value="2"/>
</dbReference>
<dbReference type="Gene3D" id="3.20.20.100">
    <property type="entry name" value="NADP-dependent oxidoreductase domain"/>
    <property type="match status" value="2"/>
</dbReference>
<dbReference type="InterPro" id="IPR023210">
    <property type="entry name" value="NADP_OxRdtase_dom"/>
</dbReference>
<dbReference type="InterPro" id="IPR036812">
    <property type="entry name" value="NAD(P)_OxRdtase_dom_sf"/>
</dbReference>
<organism evidence="4 5">
    <name type="scientific">Dendrobium chrysotoxum</name>
    <name type="common">Orchid</name>
    <dbReference type="NCBI Taxonomy" id="161865"/>
    <lineage>
        <taxon>Eukaryota</taxon>
        <taxon>Viridiplantae</taxon>
        <taxon>Streptophyta</taxon>
        <taxon>Embryophyta</taxon>
        <taxon>Tracheophyta</taxon>
        <taxon>Spermatophyta</taxon>
        <taxon>Magnoliopsida</taxon>
        <taxon>Liliopsida</taxon>
        <taxon>Asparagales</taxon>
        <taxon>Orchidaceae</taxon>
        <taxon>Epidendroideae</taxon>
        <taxon>Malaxideae</taxon>
        <taxon>Dendrobiinae</taxon>
        <taxon>Dendrobium</taxon>
    </lineage>
</organism>
<accession>A0AAV7G710</accession>
<evidence type="ECO:0000259" key="3">
    <source>
        <dbReference type="Pfam" id="PF00248"/>
    </source>
</evidence>
<dbReference type="PANTHER" id="PTHR11732">
    <property type="entry name" value="ALDO/KETO REDUCTASE"/>
    <property type="match status" value="1"/>
</dbReference>
<protein>
    <recommendedName>
        <fullName evidence="3">NADP-dependent oxidoreductase domain-containing protein</fullName>
    </recommendedName>
</protein>
<comment type="caution">
    <text evidence="4">The sequence shown here is derived from an EMBL/GenBank/DDBJ whole genome shotgun (WGS) entry which is preliminary data.</text>
</comment>
<dbReference type="Pfam" id="PF00248">
    <property type="entry name" value="Aldo_ket_red"/>
    <property type="match status" value="2"/>
</dbReference>
<dbReference type="FunFam" id="3.20.20.100:FF:000014">
    <property type="entry name" value="NAD(P)-linked oxidoreductase superfamily protein"/>
    <property type="match status" value="2"/>
</dbReference>
<feature type="domain" description="NADP-dependent oxidoreductase" evidence="3">
    <location>
        <begin position="20"/>
        <end position="292"/>
    </location>
</feature>
<evidence type="ECO:0000313" key="4">
    <source>
        <dbReference type="EMBL" id="KAH0451459.1"/>
    </source>
</evidence>
<dbReference type="InterPro" id="IPR044497">
    <property type="entry name" value="AKR4A/B"/>
</dbReference>
<keyword evidence="5" id="KW-1185">Reference proteome</keyword>
<dbReference type="SUPFAM" id="SSF51430">
    <property type="entry name" value="NAD(P)-linked oxidoreductase"/>
    <property type="match status" value="2"/>
</dbReference>
<evidence type="ECO:0000313" key="5">
    <source>
        <dbReference type="Proteomes" id="UP000775213"/>
    </source>
</evidence>
<dbReference type="AlphaFoldDB" id="A0AAV7G710"/>
<gene>
    <name evidence="4" type="ORF">IEQ34_018758</name>
</gene>